<organism evidence="2 3">
    <name type="scientific">Methanooceanicella nereidis</name>
    <dbReference type="NCBI Taxonomy" id="2052831"/>
    <lineage>
        <taxon>Archaea</taxon>
        <taxon>Methanobacteriati</taxon>
        <taxon>Methanobacteriota</taxon>
        <taxon>Stenosarchaea group</taxon>
        <taxon>Methanomicrobia</taxon>
        <taxon>Methanocellales</taxon>
        <taxon>Methanocellaceae</taxon>
        <taxon>Methanooceanicella</taxon>
    </lineage>
</organism>
<accession>A0AAP2RB91</accession>
<dbReference type="Proteomes" id="UP001320159">
    <property type="component" value="Unassembled WGS sequence"/>
</dbReference>
<evidence type="ECO:0000259" key="1">
    <source>
        <dbReference type="PROSITE" id="PS51186"/>
    </source>
</evidence>
<name>A0AAP2RB91_9EURY</name>
<comment type="caution">
    <text evidence="2">The sequence shown here is derived from an EMBL/GenBank/DDBJ whole genome shotgun (WGS) entry which is preliminary data.</text>
</comment>
<sequence>MRSERPDDFAAIYEVNLKAFGQDKEPKLVDDLRASGNFIPDLSIVAIKDGKIVGHILFCPLTIETEKGRVPALTLAPLAVLPEYQGQGIGSGLTMEGLKRCKALGHRIVIVVGHPGYYPRFGFTSARAKGLDVLFPVPDEAFMAIELVPGALDGMKGMVIFPPEFNIPTEK</sequence>
<evidence type="ECO:0000313" key="2">
    <source>
        <dbReference type="EMBL" id="MCD1293721.1"/>
    </source>
</evidence>
<dbReference type="PROSITE" id="PS51186">
    <property type="entry name" value="GNAT"/>
    <property type="match status" value="1"/>
</dbReference>
<protein>
    <submittedName>
        <fullName evidence="2">GNAT family N-acetyltransferase</fullName>
    </submittedName>
</protein>
<reference evidence="2 3" key="1">
    <citation type="submission" date="2017-11" db="EMBL/GenBank/DDBJ databases">
        <title>Isolation and Characterization of Family Methanocellaceae Species from Potential Methane Hydrate Area Offshore Southwestern Taiwan.</title>
        <authorList>
            <person name="Zhang W.-L."/>
            <person name="Chen W.-C."/>
            <person name="Lai M.-C."/>
            <person name="Chen S.-C."/>
        </authorList>
    </citation>
    <scope>NUCLEOTIDE SEQUENCE [LARGE SCALE GENOMIC DNA]</scope>
    <source>
        <strain evidence="2 3">CWC-04</strain>
    </source>
</reference>
<dbReference type="Pfam" id="PF13527">
    <property type="entry name" value="Acetyltransf_9"/>
    <property type="match status" value="1"/>
</dbReference>
<dbReference type="SUPFAM" id="SSF55729">
    <property type="entry name" value="Acyl-CoA N-acyltransferases (Nat)"/>
    <property type="match status" value="1"/>
</dbReference>
<dbReference type="RefSeq" id="WP_230739905.1">
    <property type="nucleotide sequence ID" value="NZ_PGCK01000001.1"/>
</dbReference>
<dbReference type="EMBL" id="PGCK01000001">
    <property type="protein sequence ID" value="MCD1293721.1"/>
    <property type="molecule type" value="Genomic_DNA"/>
</dbReference>
<dbReference type="InterPro" id="IPR016181">
    <property type="entry name" value="Acyl_CoA_acyltransferase"/>
</dbReference>
<dbReference type="Gene3D" id="3.40.630.30">
    <property type="match status" value="1"/>
</dbReference>
<feature type="domain" description="N-acetyltransferase" evidence="1">
    <location>
        <begin position="1"/>
        <end position="148"/>
    </location>
</feature>
<dbReference type="CDD" id="cd04301">
    <property type="entry name" value="NAT_SF"/>
    <property type="match status" value="1"/>
</dbReference>
<evidence type="ECO:0000313" key="3">
    <source>
        <dbReference type="Proteomes" id="UP001320159"/>
    </source>
</evidence>
<dbReference type="GO" id="GO:0016747">
    <property type="term" value="F:acyltransferase activity, transferring groups other than amino-acyl groups"/>
    <property type="evidence" value="ECO:0007669"/>
    <property type="project" value="InterPro"/>
</dbReference>
<gene>
    <name evidence="2" type="ORF">CUJ83_01760</name>
</gene>
<keyword evidence="3" id="KW-1185">Reference proteome</keyword>
<proteinExistence type="predicted"/>
<dbReference type="AlphaFoldDB" id="A0AAP2RB91"/>
<dbReference type="InterPro" id="IPR000182">
    <property type="entry name" value="GNAT_dom"/>
</dbReference>